<dbReference type="CDD" id="cd00063">
    <property type="entry name" value="FN3"/>
    <property type="match status" value="9"/>
</dbReference>
<protein>
    <recommendedName>
        <fullName evidence="7">Titin</fullName>
    </recommendedName>
</protein>
<dbReference type="InterPro" id="IPR003598">
    <property type="entry name" value="Ig_sub2"/>
</dbReference>
<dbReference type="PRINTS" id="PR00014">
    <property type="entry name" value="FNTYPEIII"/>
</dbReference>
<evidence type="ECO:0000313" key="6">
    <source>
        <dbReference type="Proteomes" id="UP000314983"/>
    </source>
</evidence>
<feature type="domain" description="Fibronectin type-III" evidence="4">
    <location>
        <begin position="1312"/>
        <end position="1419"/>
    </location>
</feature>
<dbReference type="CDD" id="cd05748">
    <property type="entry name" value="Ig_Titin_like"/>
    <property type="match status" value="3"/>
</dbReference>
<dbReference type="GO" id="GO:0045214">
    <property type="term" value="P:sarcomere organization"/>
    <property type="evidence" value="ECO:0007669"/>
    <property type="project" value="TreeGrafter"/>
</dbReference>
<dbReference type="InterPro" id="IPR036116">
    <property type="entry name" value="FN3_sf"/>
</dbReference>
<dbReference type="Pfam" id="PF00041">
    <property type="entry name" value="fn3"/>
    <property type="match status" value="8"/>
</dbReference>
<evidence type="ECO:0000259" key="3">
    <source>
        <dbReference type="PROSITE" id="PS50835"/>
    </source>
</evidence>
<evidence type="ECO:0000256" key="2">
    <source>
        <dbReference type="ARBA" id="ARBA00023319"/>
    </source>
</evidence>
<feature type="domain" description="Ig-like" evidence="3">
    <location>
        <begin position="148"/>
        <end position="222"/>
    </location>
</feature>
<proteinExistence type="predicted"/>
<dbReference type="InterPro" id="IPR003599">
    <property type="entry name" value="Ig_sub"/>
</dbReference>
<dbReference type="PROSITE" id="PS50835">
    <property type="entry name" value="IG_LIKE"/>
    <property type="match status" value="4"/>
</dbReference>
<evidence type="ECO:0000313" key="5">
    <source>
        <dbReference type="Ensembl" id="ENSEEEP00000063381.1"/>
    </source>
</evidence>
<dbReference type="PANTHER" id="PTHR14340:SF13">
    <property type="entry name" value="TITIN"/>
    <property type="match status" value="1"/>
</dbReference>
<dbReference type="FunFam" id="2.60.40.10:FF:000034">
    <property type="entry name" value="Titin isoform A"/>
    <property type="match status" value="3"/>
</dbReference>
<reference evidence="5 6" key="1">
    <citation type="submission" date="2020-05" db="EMBL/GenBank/DDBJ databases">
        <title>Electrophorus electricus (electric eel) genome, fEleEle1, primary haplotype.</title>
        <authorList>
            <person name="Myers G."/>
            <person name="Meyer A."/>
            <person name="Fedrigo O."/>
            <person name="Formenti G."/>
            <person name="Rhie A."/>
            <person name="Tracey A."/>
            <person name="Sims Y."/>
            <person name="Jarvis E.D."/>
        </authorList>
    </citation>
    <scope>NUCLEOTIDE SEQUENCE [LARGE SCALE GENOMIC DNA]</scope>
</reference>
<dbReference type="FunFam" id="2.60.40.10:FF:000135">
    <property type="entry name" value="Titin a"/>
    <property type="match status" value="1"/>
</dbReference>
<feature type="domain" description="Ig-like" evidence="3">
    <location>
        <begin position="1202"/>
        <end position="1293"/>
    </location>
</feature>
<keyword evidence="6" id="KW-1185">Reference proteome</keyword>
<dbReference type="InterPro" id="IPR013783">
    <property type="entry name" value="Ig-like_fold"/>
</dbReference>
<feature type="domain" description="Fibronectin type-III" evidence="4">
    <location>
        <begin position="32"/>
        <end position="127"/>
    </location>
</feature>
<dbReference type="GO" id="GO:0048738">
    <property type="term" value="P:cardiac muscle tissue development"/>
    <property type="evidence" value="ECO:0007669"/>
    <property type="project" value="TreeGrafter"/>
</dbReference>
<dbReference type="SUPFAM" id="SSF48726">
    <property type="entry name" value="Immunoglobulin"/>
    <property type="match status" value="4"/>
</dbReference>
<dbReference type="Proteomes" id="UP000314983">
    <property type="component" value="Chromosome 2"/>
</dbReference>
<dbReference type="GeneTree" id="ENSGT01150000286978"/>
<dbReference type="FunFam" id="2.60.40.10:FF:000002">
    <property type="entry name" value="Titin a"/>
    <property type="match status" value="3"/>
</dbReference>
<dbReference type="FunFam" id="2.60.40.10:FF:000003">
    <property type="entry name" value="Titin isoform E"/>
    <property type="match status" value="1"/>
</dbReference>
<dbReference type="InterPro" id="IPR036179">
    <property type="entry name" value="Ig-like_dom_sf"/>
</dbReference>
<feature type="domain" description="Ig-like" evidence="3">
    <location>
        <begin position="1035"/>
        <end position="1119"/>
    </location>
</feature>
<feature type="domain" description="Fibronectin type-III" evidence="4">
    <location>
        <begin position="564"/>
        <end position="659"/>
    </location>
</feature>
<dbReference type="PANTHER" id="PTHR14340">
    <property type="entry name" value="MICROFIBRIL-ASSOCIATED GLYCOPROTEIN 3"/>
    <property type="match status" value="1"/>
</dbReference>
<dbReference type="SMART" id="SM00409">
    <property type="entry name" value="IG"/>
    <property type="match status" value="4"/>
</dbReference>
<feature type="domain" description="Fibronectin type-III" evidence="4">
    <location>
        <begin position="665"/>
        <end position="767"/>
    </location>
</feature>
<dbReference type="GO" id="GO:0031430">
    <property type="term" value="C:M band"/>
    <property type="evidence" value="ECO:0007669"/>
    <property type="project" value="TreeGrafter"/>
</dbReference>
<reference evidence="5" key="2">
    <citation type="submission" date="2025-08" db="UniProtKB">
        <authorList>
            <consortium name="Ensembl"/>
        </authorList>
    </citation>
    <scope>IDENTIFICATION</scope>
</reference>
<name>A0AAY5F2V8_ELEEL</name>
<reference evidence="5" key="3">
    <citation type="submission" date="2025-09" db="UniProtKB">
        <authorList>
            <consortium name="Ensembl"/>
        </authorList>
    </citation>
    <scope>IDENTIFICATION</scope>
</reference>
<dbReference type="SUPFAM" id="SSF49265">
    <property type="entry name" value="Fibronectin type III"/>
    <property type="match status" value="6"/>
</dbReference>
<dbReference type="InterPro" id="IPR007110">
    <property type="entry name" value="Ig-like_dom"/>
</dbReference>
<dbReference type="InterPro" id="IPR003961">
    <property type="entry name" value="FN3_dom"/>
</dbReference>
<sequence>MVSNNVNIKKTVYSPYLYLASKTFHFVGPPGPPGRPEVENIGGKTSTITWKRPADDGGSDILGYMVEKKERKGMRWSRATKKPIPNLHFEVQGLTEGAEYQFRVAAENKAGFGEPSEPSQPITTKVMARKSRPRESKHVIIREQSTLPEFDLRGICQKTVIAKAGDDIMVEVPVTGRPKPTITWQKDNQPLKLAQRTAVENTSTSTILTISECLRNDSGVYTMTGKNIVGSVTDNIIVKVHDVPGPPKGPIKLDKIERTSIEFSWESPENDGGVPINNYVVEIRETTSQTWVELSSLIIRTTFKATHLTTGVEYQFRVKAKNRYGAGPPIISETVVAAYPFKAPGPPGTPKVVAFTKDTMTVGWNEPVNDGGSEVIGYHVERKDRNSIIWQRISKAVVVGNLFKTTGLESGTAYEFRVMAENVAGIGKPSKSSEPMLALDPVDPPGQPIPIYVSKNAVTVQPGPPGGPLKVSDITAEKCVLTWAPPADDGGANIKHYVIEKRESSRLAWTNVVTDLLVTQYQVTKLLKGNEYIFRVMAVNKYGVGEPLESDPTIADNPYVPPDPPQTPEITAVTKDSLVLCWGAPANNGGSEITNYGIERRDRLSFRWVKCNKQKVTDLHFKVTGLVPGHEYEFRVTAENAAGVSLPSPSTPYVKATDTLFKPGPPGNPRILDTTSSSITLAWNKPVYDGGSAITGYIVETCLPGTDEEQWTIVSPKDGLKGTSFTIINLKKNQEYKINVSAVNNEGIGEAASVPGSPKAEERLLPPEIDLDADLRKVVNIRACNTLRLFVLIRGRPSPEVKWSRENDEPLDRATIESTSSFTSLIVGNVNRFDSGKYNLTVENNSGSKTASVMVRVLDTPGAPQNLKISNVTKESVSLVWDPPINDGGSKIKNYIVEKREATRKAYATINANCHKTSWTVDQLQEGCNYYFRVLAENEYGIGLPIETIESVKVSEKPLPPGKITLQDVTKTSVTFKGSEKWTQAVVVKETEAVISGLTHGEEYMFRVSARNEKGTSEPRQLGVPVIVKDLVITPSAKLLFSTFSVLAGEDLTIDIPYIARPQAAVSWVKDAAPLKRTTRVNFSSTETQLNLVIKEACRDDVGKYSIKLSNTRDTSTINWTVVAGSLARTKIKAGKLKTGTEYQFRITAENRHGKSSQLVSECLTEDKKYEFHVIARNAAGVFSLPSYSTGPITAKDEIEPPRISIDPQYTQTIIVNAGETFKIDADVHGKPVPTIYWMKGDQELGNTIYREIKNTDNFACLSVKEAKLADSGQYTLLLKNPGGEKAVHVNVSVLDKPGAPEGPIFITGPGPPHNPKLTDTTKSSVSLAWGKPIYDGGCEIQGYIVESCEVKSSQEGEAAEGVISEVWAICTPPTGVKSTCFTVEKLKEKQEYKFRVCAVNKVGIGEHADVAGHIVPEDKTEEPDLDIDLEF</sequence>
<dbReference type="Pfam" id="PF07679">
    <property type="entry name" value="I-set"/>
    <property type="match status" value="4"/>
</dbReference>
<keyword evidence="1" id="KW-0677">Repeat</keyword>
<dbReference type="SMART" id="SM00408">
    <property type="entry name" value="IGc2"/>
    <property type="match status" value="4"/>
</dbReference>
<evidence type="ECO:0000256" key="1">
    <source>
        <dbReference type="ARBA" id="ARBA00022737"/>
    </source>
</evidence>
<feature type="domain" description="Fibronectin type-III" evidence="4">
    <location>
        <begin position="464"/>
        <end position="558"/>
    </location>
</feature>
<feature type="domain" description="Fibronectin type-III" evidence="4">
    <location>
        <begin position="863"/>
        <end position="957"/>
    </location>
</feature>
<dbReference type="FunFam" id="2.60.40.10:FF:000012">
    <property type="entry name" value="titin isoform X1"/>
    <property type="match status" value="2"/>
</dbReference>
<organism evidence="5 6">
    <name type="scientific">Electrophorus electricus</name>
    <name type="common">Electric eel</name>
    <name type="synonym">Gymnotus electricus</name>
    <dbReference type="NCBI Taxonomy" id="8005"/>
    <lineage>
        <taxon>Eukaryota</taxon>
        <taxon>Metazoa</taxon>
        <taxon>Chordata</taxon>
        <taxon>Craniata</taxon>
        <taxon>Vertebrata</taxon>
        <taxon>Euteleostomi</taxon>
        <taxon>Actinopterygii</taxon>
        <taxon>Neopterygii</taxon>
        <taxon>Teleostei</taxon>
        <taxon>Ostariophysi</taxon>
        <taxon>Gymnotiformes</taxon>
        <taxon>Gymnotoidei</taxon>
        <taxon>Gymnotidae</taxon>
        <taxon>Electrophorus</taxon>
    </lineage>
</organism>
<accession>A0AAY5F2V8</accession>
<feature type="domain" description="Fibronectin type-III" evidence="4">
    <location>
        <begin position="346"/>
        <end position="441"/>
    </location>
</feature>
<keyword evidence="2" id="KW-0393">Immunoglobulin domain</keyword>
<feature type="domain" description="Ig-like" evidence="3">
    <location>
        <begin position="767"/>
        <end position="856"/>
    </location>
</feature>
<dbReference type="Gene3D" id="2.60.40.10">
    <property type="entry name" value="Immunoglobulins"/>
    <property type="match status" value="14"/>
</dbReference>
<dbReference type="InterPro" id="IPR013098">
    <property type="entry name" value="Ig_I-set"/>
</dbReference>
<feature type="domain" description="Fibronectin type-III" evidence="4">
    <location>
        <begin position="246"/>
        <end position="340"/>
    </location>
</feature>
<evidence type="ECO:0008006" key="7">
    <source>
        <dbReference type="Google" id="ProtNLM"/>
    </source>
</evidence>
<dbReference type="PROSITE" id="PS50853">
    <property type="entry name" value="FN3"/>
    <property type="match status" value="8"/>
</dbReference>
<dbReference type="Ensembl" id="ENSEEET00000059744.1">
    <property type="protein sequence ID" value="ENSEEEP00000063381.1"/>
    <property type="gene ID" value="ENSEEEG00000004938.2"/>
</dbReference>
<evidence type="ECO:0000259" key="4">
    <source>
        <dbReference type="PROSITE" id="PS50853"/>
    </source>
</evidence>
<dbReference type="GO" id="GO:0008307">
    <property type="term" value="F:structural constituent of muscle"/>
    <property type="evidence" value="ECO:0007669"/>
    <property type="project" value="TreeGrafter"/>
</dbReference>
<dbReference type="SMART" id="SM00060">
    <property type="entry name" value="FN3"/>
    <property type="match status" value="10"/>
</dbReference>
<dbReference type="FunFam" id="2.60.40.10:FF:000073">
    <property type="entry name" value="titin isoform X1"/>
    <property type="match status" value="1"/>
</dbReference>
<dbReference type="FunFam" id="2.60.40.10:FF:000031">
    <property type="entry name" value="Myosin-binding protein C, slow type"/>
    <property type="match status" value="1"/>
</dbReference>